<accession>X0ZVY0</accession>
<dbReference type="InterPro" id="IPR029045">
    <property type="entry name" value="ClpP/crotonase-like_dom_sf"/>
</dbReference>
<name>X0ZVY0_9ZZZZ</name>
<sequence>PLFFPYVTLVGRGKALELVLNTGTRETYINAEEAYRLNIVNKLVEKENVLDEAIKMAKQIVQSPEFVVSQLIHVNNLFLNQVKKFDSEIDYILSDMKTLLNK</sequence>
<organism evidence="1">
    <name type="scientific">marine sediment metagenome</name>
    <dbReference type="NCBI Taxonomy" id="412755"/>
    <lineage>
        <taxon>unclassified sequences</taxon>
        <taxon>metagenomes</taxon>
        <taxon>ecological metagenomes</taxon>
    </lineage>
</organism>
<dbReference type="EMBL" id="BART01001859">
    <property type="protein sequence ID" value="GAG73654.1"/>
    <property type="molecule type" value="Genomic_DNA"/>
</dbReference>
<reference evidence="1" key="1">
    <citation type="journal article" date="2014" name="Front. Microbiol.">
        <title>High frequency of phylogenetically diverse reductive dehalogenase-homologous genes in deep subseafloor sedimentary metagenomes.</title>
        <authorList>
            <person name="Kawai M."/>
            <person name="Futagami T."/>
            <person name="Toyoda A."/>
            <person name="Takaki Y."/>
            <person name="Nishi S."/>
            <person name="Hori S."/>
            <person name="Arai W."/>
            <person name="Tsubouchi T."/>
            <person name="Morono Y."/>
            <person name="Uchiyama I."/>
            <person name="Ito T."/>
            <person name="Fujiyama A."/>
            <person name="Inagaki F."/>
            <person name="Takami H."/>
        </authorList>
    </citation>
    <scope>NUCLEOTIDE SEQUENCE</scope>
    <source>
        <strain evidence="1">Expedition CK06-06</strain>
    </source>
</reference>
<protein>
    <recommendedName>
        <fullName evidence="2">Enoyl-CoA hydratase</fullName>
    </recommendedName>
</protein>
<feature type="non-terminal residue" evidence="1">
    <location>
        <position position="1"/>
    </location>
</feature>
<dbReference type="InterPro" id="IPR001753">
    <property type="entry name" value="Enoyl-CoA_hydra/iso"/>
</dbReference>
<gene>
    <name evidence="1" type="ORF">S01H4_06156</name>
</gene>
<proteinExistence type="predicted"/>
<dbReference type="Pfam" id="PF00378">
    <property type="entry name" value="ECH_1"/>
    <property type="match status" value="1"/>
</dbReference>
<evidence type="ECO:0008006" key="2">
    <source>
        <dbReference type="Google" id="ProtNLM"/>
    </source>
</evidence>
<comment type="caution">
    <text evidence="1">The sequence shown here is derived from an EMBL/GenBank/DDBJ whole genome shotgun (WGS) entry which is preliminary data.</text>
</comment>
<dbReference type="SUPFAM" id="SSF52096">
    <property type="entry name" value="ClpP/crotonase"/>
    <property type="match status" value="1"/>
</dbReference>
<dbReference type="Gene3D" id="3.90.226.10">
    <property type="entry name" value="2-enoyl-CoA Hydratase, Chain A, domain 1"/>
    <property type="match status" value="1"/>
</dbReference>
<dbReference type="AlphaFoldDB" id="X0ZVY0"/>
<evidence type="ECO:0000313" key="1">
    <source>
        <dbReference type="EMBL" id="GAG73654.1"/>
    </source>
</evidence>